<sequence length="139" mass="16354">MDDWKTWHNDVFGVIPFLDRIFAGCHDLLCLEEYEDAARVLDRVCELNFMVEKAEDSEDEPEEEAFSLSDADKEGMFSRKLSDVGVDWIRAVYQLTNGQDKRSRIQIFLRMFEHPVCQKINLRILLGEGRILVLRTRER</sequence>
<evidence type="ECO:0000313" key="2">
    <source>
        <dbReference type="Proteomes" id="UP000245845"/>
    </source>
</evidence>
<proteinExistence type="predicted"/>
<name>A0A2Y9BCB7_9FIRM</name>
<organism evidence="1 2">
    <name type="scientific">Faecalicatena orotica</name>
    <dbReference type="NCBI Taxonomy" id="1544"/>
    <lineage>
        <taxon>Bacteria</taxon>
        <taxon>Bacillati</taxon>
        <taxon>Bacillota</taxon>
        <taxon>Clostridia</taxon>
        <taxon>Lachnospirales</taxon>
        <taxon>Lachnospiraceae</taxon>
        <taxon>Faecalicatena</taxon>
    </lineage>
</organism>
<dbReference type="EMBL" id="QGDL01000002">
    <property type="protein sequence ID" value="PWJ31196.1"/>
    <property type="molecule type" value="Genomic_DNA"/>
</dbReference>
<dbReference type="RefSeq" id="WP_109729920.1">
    <property type="nucleotide sequence ID" value="NZ_BAAACK010000006.1"/>
</dbReference>
<reference evidence="1 2" key="1">
    <citation type="submission" date="2018-05" db="EMBL/GenBank/DDBJ databases">
        <title>The Hungate 1000. A catalogue of reference genomes from the rumen microbiome.</title>
        <authorList>
            <person name="Kelly W."/>
        </authorList>
    </citation>
    <scope>NUCLEOTIDE SEQUENCE [LARGE SCALE GENOMIC DNA]</scope>
    <source>
        <strain evidence="1 2">NLAE-zl-C242</strain>
    </source>
</reference>
<dbReference type="Proteomes" id="UP000245845">
    <property type="component" value="Unassembled WGS sequence"/>
</dbReference>
<protein>
    <submittedName>
        <fullName evidence="1">Uncharacterized protein</fullName>
    </submittedName>
</protein>
<accession>A0A2Y9BCB7</accession>
<comment type="caution">
    <text evidence="1">The sequence shown here is derived from an EMBL/GenBank/DDBJ whole genome shotgun (WGS) entry which is preliminary data.</text>
</comment>
<dbReference type="OrthoDB" id="2021901at2"/>
<dbReference type="AlphaFoldDB" id="A0A2Y9BCB7"/>
<keyword evidence="2" id="KW-1185">Reference proteome</keyword>
<gene>
    <name evidence="1" type="ORF">A8806_10252</name>
</gene>
<evidence type="ECO:0000313" key="1">
    <source>
        <dbReference type="EMBL" id="PWJ31196.1"/>
    </source>
</evidence>